<dbReference type="Proteomes" id="UP000306102">
    <property type="component" value="Unassembled WGS sequence"/>
</dbReference>
<proteinExistence type="predicted"/>
<organism evidence="2 3">
    <name type="scientific">Camellia sinensis var. sinensis</name>
    <name type="common">China tea</name>
    <dbReference type="NCBI Taxonomy" id="542762"/>
    <lineage>
        <taxon>Eukaryota</taxon>
        <taxon>Viridiplantae</taxon>
        <taxon>Streptophyta</taxon>
        <taxon>Embryophyta</taxon>
        <taxon>Tracheophyta</taxon>
        <taxon>Spermatophyta</taxon>
        <taxon>Magnoliopsida</taxon>
        <taxon>eudicotyledons</taxon>
        <taxon>Gunneridae</taxon>
        <taxon>Pentapetalae</taxon>
        <taxon>asterids</taxon>
        <taxon>Ericales</taxon>
        <taxon>Theaceae</taxon>
        <taxon>Camellia</taxon>
    </lineage>
</organism>
<evidence type="ECO:0000313" key="2">
    <source>
        <dbReference type="EMBL" id="THF95035.1"/>
    </source>
</evidence>
<name>A0A4S4D1R7_CAMSN</name>
<feature type="region of interest" description="Disordered" evidence="1">
    <location>
        <begin position="1"/>
        <end position="34"/>
    </location>
</feature>
<comment type="caution">
    <text evidence="2">The sequence shown here is derived from an EMBL/GenBank/DDBJ whole genome shotgun (WGS) entry which is preliminary data.</text>
</comment>
<feature type="compositionally biased region" description="Basic and acidic residues" evidence="1">
    <location>
        <begin position="9"/>
        <end position="19"/>
    </location>
</feature>
<dbReference type="EMBL" id="SDRB02013386">
    <property type="protein sequence ID" value="THF95035.1"/>
    <property type="molecule type" value="Genomic_DNA"/>
</dbReference>
<accession>A0A4S4D1R7</accession>
<dbReference type="AlphaFoldDB" id="A0A4S4D1R7"/>
<protein>
    <submittedName>
        <fullName evidence="2">Uncharacterized protein</fullName>
    </submittedName>
</protein>
<evidence type="ECO:0000256" key="1">
    <source>
        <dbReference type="SAM" id="MobiDB-lite"/>
    </source>
</evidence>
<keyword evidence="3" id="KW-1185">Reference proteome</keyword>
<gene>
    <name evidence="2" type="ORF">TEA_009928</name>
</gene>
<evidence type="ECO:0000313" key="3">
    <source>
        <dbReference type="Proteomes" id="UP000306102"/>
    </source>
</evidence>
<reference evidence="2 3" key="1">
    <citation type="journal article" date="2018" name="Proc. Natl. Acad. Sci. U.S.A.">
        <title>Draft genome sequence of Camellia sinensis var. sinensis provides insights into the evolution of the tea genome and tea quality.</title>
        <authorList>
            <person name="Wei C."/>
            <person name="Yang H."/>
            <person name="Wang S."/>
            <person name="Zhao J."/>
            <person name="Liu C."/>
            <person name="Gao L."/>
            <person name="Xia E."/>
            <person name="Lu Y."/>
            <person name="Tai Y."/>
            <person name="She G."/>
            <person name="Sun J."/>
            <person name="Cao H."/>
            <person name="Tong W."/>
            <person name="Gao Q."/>
            <person name="Li Y."/>
            <person name="Deng W."/>
            <person name="Jiang X."/>
            <person name="Wang W."/>
            <person name="Chen Q."/>
            <person name="Zhang S."/>
            <person name="Li H."/>
            <person name="Wu J."/>
            <person name="Wang P."/>
            <person name="Li P."/>
            <person name="Shi C."/>
            <person name="Zheng F."/>
            <person name="Jian J."/>
            <person name="Huang B."/>
            <person name="Shan D."/>
            <person name="Shi M."/>
            <person name="Fang C."/>
            <person name="Yue Y."/>
            <person name="Li F."/>
            <person name="Li D."/>
            <person name="Wei S."/>
            <person name="Han B."/>
            <person name="Jiang C."/>
            <person name="Yin Y."/>
            <person name="Xia T."/>
            <person name="Zhang Z."/>
            <person name="Bennetzen J.L."/>
            <person name="Zhao S."/>
            <person name="Wan X."/>
        </authorList>
    </citation>
    <scope>NUCLEOTIDE SEQUENCE [LARGE SCALE GENOMIC DNA]</scope>
    <source>
        <strain evidence="3">cv. Shuchazao</strain>
        <tissue evidence="2">Leaf</tissue>
    </source>
</reference>
<feature type="compositionally biased region" description="Acidic residues" evidence="1">
    <location>
        <begin position="20"/>
        <end position="34"/>
    </location>
</feature>
<sequence>MGSTQPNRVNEKGKDIRVEVDDDDYIPLDHEDDTDDESFEIVDDAAYQCHENDYHSHLFNLRTSVIKGDRRTKALGLVGPRLKAQVPSRRPHGLTRGLKVQAMVEKDGKLKVPIPHEYRAPVGDHASQLVSRIGIEVRTRLQASWSFLRNKVSKERASHELVDCFLDNTVVEGLLELISVGVPRGW</sequence>